<evidence type="ECO:0000313" key="3">
    <source>
        <dbReference type="Proteomes" id="UP000446786"/>
    </source>
</evidence>
<evidence type="ECO:0000313" key="2">
    <source>
        <dbReference type="EMBL" id="MXP33783.1"/>
    </source>
</evidence>
<organism evidence="2 3">
    <name type="scientific">Parerythrobacter jejuensis</name>
    <dbReference type="NCBI Taxonomy" id="795812"/>
    <lineage>
        <taxon>Bacteria</taxon>
        <taxon>Pseudomonadati</taxon>
        <taxon>Pseudomonadota</taxon>
        <taxon>Alphaproteobacteria</taxon>
        <taxon>Sphingomonadales</taxon>
        <taxon>Erythrobacteraceae</taxon>
        <taxon>Parerythrobacter</taxon>
    </lineage>
</organism>
<dbReference type="Proteomes" id="UP000446786">
    <property type="component" value="Unassembled WGS sequence"/>
</dbReference>
<proteinExistence type="predicted"/>
<dbReference type="EMBL" id="WTYE01000001">
    <property type="protein sequence ID" value="MXP31023.1"/>
    <property type="molecule type" value="Genomic_DNA"/>
</dbReference>
<sequence>MRDASARNPAQSLSVQWTALQDAAAAVAAMAGLAPERTSAQIRNFPALIKDAGGWRFELAEQTIADLTAMMQPGVTALLAVNARGQDAKVPALTLWHEFHRARTAVLGLVPDTGTLGPRRSA</sequence>
<gene>
    <name evidence="1" type="ORF">GRI94_04195</name>
    <name evidence="2" type="ORF">GRI94_18285</name>
</gene>
<keyword evidence="3" id="KW-1185">Reference proteome</keyword>
<name>A0A845AX71_9SPHN</name>
<comment type="caution">
    <text evidence="2">The sequence shown here is derived from an EMBL/GenBank/DDBJ whole genome shotgun (WGS) entry which is preliminary data.</text>
</comment>
<reference evidence="2 3" key="1">
    <citation type="submission" date="2019-12" db="EMBL/GenBank/DDBJ databases">
        <title>Genomic-based taxomic classification of the family Erythrobacteraceae.</title>
        <authorList>
            <person name="Xu L."/>
        </authorList>
    </citation>
    <scope>NUCLEOTIDE SEQUENCE [LARGE SCALE GENOMIC DNA]</scope>
    <source>
        <strain evidence="2 3">JCM 16677</strain>
    </source>
</reference>
<dbReference type="AlphaFoldDB" id="A0A845AX71"/>
<evidence type="ECO:0000313" key="1">
    <source>
        <dbReference type="EMBL" id="MXP31023.1"/>
    </source>
</evidence>
<protein>
    <submittedName>
        <fullName evidence="2">Uncharacterized protein</fullName>
    </submittedName>
</protein>
<accession>A0A845AX71</accession>
<dbReference type="OrthoDB" id="7506955at2"/>
<dbReference type="EMBL" id="WTYE01000001">
    <property type="protein sequence ID" value="MXP33783.1"/>
    <property type="molecule type" value="Genomic_DNA"/>
</dbReference>